<dbReference type="RefSeq" id="WP_038501128.1">
    <property type="nucleotide sequence ID" value="NZ_AFWK01000035.1"/>
</dbReference>
<name>A0A077DEL1_9BURK</name>
<dbReference type="InterPro" id="IPR018201">
    <property type="entry name" value="Ketoacyl_synth_AS"/>
</dbReference>
<comment type="similarity">
    <text evidence="1 3">Belongs to the thiolase-like superfamily. Beta-ketoacyl-ACP synthases family.</text>
</comment>
<dbReference type="KEGG" id="bpsi:IX83_08140"/>
<dbReference type="Pfam" id="PF00109">
    <property type="entry name" value="ketoacyl-synt"/>
    <property type="match status" value="1"/>
</dbReference>
<dbReference type="InterPro" id="IPR014030">
    <property type="entry name" value="Ketoacyl_synth_N"/>
</dbReference>
<evidence type="ECO:0000256" key="2">
    <source>
        <dbReference type="ARBA" id="ARBA00022679"/>
    </source>
</evidence>
<proteinExistence type="inferred from homology"/>
<dbReference type="PANTHER" id="PTHR11712:SF320">
    <property type="entry name" value="BETA-KETOACYL SYNTHASE"/>
    <property type="match status" value="1"/>
</dbReference>
<protein>
    <recommendedName>
        <fullName evidence="4">Ketosynthase family 3 (KS3) domain-containing protein</fullName>
    </recommendedName>
</protein>
<evidence type="ECO:0000313" key="5">
    <source>
        <dbReference type="EMBL" id="AIL33270.1"/>
    </source>
</evidence>
<dbReference type="AlphaFoldDB" id="A0A077DEL1"/>
<keyword evidence="2 3" id="KW-0808">Transferase</keyword>
<dbReference type="Pfam" id="PF02801">
    <property type="entry name" value="Ketoacyl-synt_C"/>
    <property type="match status" value="1"/>
</dbReference>
<dbReference type="Gene3D" id="3.40.47.10">
    <property type="match status" value="1"/>
</dbReference>
<dbReference type="EMBL" id="CP009238">
    <property type="protein sequence ID" value="AIL33270.1"/>
    <property type="molecule type" value="Genomic_DNA"/>
</dbReference>
<evidence type="ECO:0000313" key="6">
    <source>
        <dbReference type="Proteomes" id="UP000028945"/>
    </source>
</evidence>
<accession>A0A077DEL1</accession>
<dbReference type="InterPro" id="IPR016039">
    <property type="entry name" value="Thiolase-like"/>
</dbReference>
<gene>
    <name evidence="5" type="ORF">IX83_08140</name>
</gene>
<dbReference type="GO" id="GO:0004315">
    <property type="term" value="F:3-oxoacyl-[acyl-carrier-protein] synthase activity"/>
    <property type="evidence" value="ECO:0007669"/>
    <property type="project" value="InterPro"/>
</dbReference>
<keyword evidence="6" id="KW-1185">Reference proteome</keyword>
<evidence type="ECO:0000256" key="3">
    <source>
        <dbReference type="RuleBase" id="RU003694"/>
    </source>
</evidence>
<dbReference type="SUPFAM" id="SSF53901">
    <property type="entry name" value="Thiolase-like"/>
    <property type="match status" value="1"/>
</dbReference>
<dbReference type="GO" id="GO:0006633">
    <property type="term" value="P:fatty acid biosynthetic process"/>
    <property type="evidence" value="ECO:0007669"/>
    <property type="project" value="InterPro"/>
</dbReference>
<evidence type="ECO:0000256" key="1">
    <source>
        <dbReference type="ARBA" id="ARBA00008467"/>
    </source>
</evidence>
<dbReference type="eggNOG" id="COG0304">
    <property type="taxonomic scope" value="Bacteria"/>
</dbReference>
<dbReference type="NCBIfam" id="NF006618">
    <property type="entry name" value="PRK09185.1"/>
    <property type="match status" value="1"/>
</dbReference>
<sequence>MTVYLHKPSVISPLGRGLDEHIRRLLDDTKSPLSFSQDWIQDKNIMVGKAPYHQPFPDHTPDIHRTYNNQLLWNAVIDIKPEIDALIQEYESHRIGIVVGTTNTGIENNIKAFDQYEQHQSWEHSGYVHDFQLLSSPANFLSQMLEISGPSYVISTACTSSAKALISGKNLIESGICDAVICAGVDVLSRLSINGFHSLEALSKGQNLPFSKDRDGINIGEAAVVFILSKKSSGMALLGDGGSSDGYHMSSPCPQATGAILAIQEALNKGHLNPNDIAWINLHGTGTQLNDSMESHAIHEIFGDQIPCTSTKYQTGHTLGAAGALEAAFVWGVMDRTLNPEGKIPNHVSCEYDPNIDQICLAHQHYLPSNQARIGLSASFAFGGSNAILIIGEPQHA</sequence>
<dbReference type="STRING" id="1072685.IX83_08140"/>
<reference evidence="5 6" key="1">
    <citation type="journal article" date="2014" name="BMC Genomics">
        <title>A genomic perspective on a new bacterial genus and species from the Alcaligenaceae family, Basilea psittacipulmonis.</title>
        <authorList>
            <person name="Whiteson K.L."/>
            <person name="Hernandez D."/>
            <person name="Lazarevic V."/>
            <person name="Gaia N."/>
            <person name="Farinelli L."/>
            <person name="Francois P."/>
            <person name="Pilo P."/>
            <person name="Frey J."/>
            <person name="Schrenzel J."/>
        </authorList>
    </citation>
    <scope>NUCLEOTIDE SEQUENCE [LARGE SCALE GENOMIC DNA]</scope>
    <source>
        <strain evidence="5 6">DSM 24701</strain>
    </source>
</reference>
<dbReference type="InterPro" id="IPR000794">
    <property type="entry name" value="Beta-ketoacyl_synthase"/>
</dbReference>
<dbReference type="PROSITE" id="PS52004">
    <property type="entry name" value="KS3_2"/>
    <property type="match status" value="1"/>
</dbReference>
<dbReference type="PROSITE" id="PS00606">
    <property type="entry name" value="KS3_1"/>
    <property type="match status" value="1"/>
</dbReference>
<dbReference type="Proteomes" id="UP000028945">
    <property type="component" value="Chromosome"/>
</dbReference>
<dbReference type="CDD" id="cd00834">
    <property type="entry name" value="KAS_I_II"/>
    <property type="match status" value="1"/>
</dbReference>
<dbReference type="GO" id="GO:0005829">
    <property type="term" value="C:cytosol"/>
    <property type="evidence" value="ECO:0007669"/>
    <property type="project" value="TreeGrafter"/>
</dbReference>
<dbReference type="PANTHER" id="PTHR11712">
    <property type="entry name" value="POLYKETIDE SYNTHASE-RELATED"/>
    <property type="match status" value="1"/>
</dbReference>
<organism evidence="5 6">
    <name type="scientific">Basilea psittacipulmonis DSM 24701</name>
    <dbReference type="NCBI Taxonomy" id="1072685"/>
    <lineage>
        <taxon>Bacteria</taxon>
        <taxon>Pseudomonadati</taxon>
        <taxon>Pseudomonadota</taxon>
        <taxon>Betaproteobacteria</taxon>
        <taxon>Burkholderiales</taxon>
        <taxon>Alcaligenaceae</taxon>
        <taxon>Basilea</taxon>
    </lineage>
</organism>
<dbReference type="SMART" id="SM00825">
    <property type="entry name" value="PKS_KS"/>
    <property type="match status" value="1"/>
</dbReference>
<dbReference type="OrthoDB" id="9808669at2"/>
<feature type="domain" description="Ketosynthase family 3 (KS3)" evidence="4">
    <location>
        <begin position="1"/>
        <end position="393"/>
    </location>
</feature>
<evidence type="ECO:0000259" key="4">
    <source>
        <dbReference type="PROSITE" id="PS52004"/>
    </source>
</evidence>
<dbReference type="InterPro" id="IPR014031">
    <property type="entry name" value="Ketoacyl_synth_C"/>
</dbReference>
<dbReference type="InterPro" id="IPR020841">
    <property type="entry name" value="PKS_Beta-ketoAc_synthase_dom"/>
</dbReference>
<dbReference type="HOGENOM" id="CLU_000022_69_0_4"/>